<organism evidence="12 13">
    <name type="scientific">Candidatus Caccalectryoclostridium excrementigallinarum</name>
    <dbReference type="NCBI Taxonomy" id="2840710"/>
    <lineage>
        <taxon>Bacteria</taxon>
        <taxon>Bacillati</taxon>
        <taxon>Bacillota</taxon>
        <taxon>Clostridia</taxon>
        <taxon>Christensenellales</taxon>
        <taxon>Christensenellaceae</taxon>
        <taxon>Christensenellaceae incertae sedis</taxon>
        <taxon>Candidatus Caccalectryoclostridium</taxon>
    </lineage>
</organism>
<evidence type="ECO:0000256" key="6">
    <source>
        <dbReference type="ARBA" id="ARBA00023210"/>
    </source>
</evidence>
<dbReference type="PIRSF" id="PIRSF003092">
    <property type="entry name" value="MinD"/>
    <property type="match status" value="1"/>
</dbReference>
<evidence type="ECO:0000256" key="9">
    <source>
        <dbReference type="ARBA" id="ARBA00032845"/>
    </source>
</evidence>
<keyword evidence="5 10" id="KW-0067">ATP-binding</keyword>
<accession>A0A9D1SJW8</accession>
<dbReference type="GO" id="GO:0000917">
    <property type="term" value="P:division septum assembly"/>
    <property type="evidence" value="ECO:0007669"/>
    <property type="project" value="UniProtKB-KW"/>
</dbReference>
<dbReference type="Proteomes" id="UP000824145">
    <property type="component" value="Unassembled WGS sequence"/>
</dbReference>
<keyword evidence="4 10" id="KW-0547">Nucleotide-binding</keyword>
<dbReference type="EMBL" id="DVNJ01000002">
    <property type="protein sequence ID" value="HIU62347.1"/>
    <property type="molecule type" value="Genomic_DNA"/>
</dbReference>
<dbReference type="PANTHER" id="PTHR43384">
    <property type="entry name" value="SEPTUM SITE-DETERMINING PROTEIN MIND HOMOLOG, CHLOROPLASTIC-RELATED"/>
    <property type="match status" value="1"/>
</dbReference>
<reference evidence="12" key="1">
    <citation type="submission" date="2020-10" db="EMBL/GenBank/DDBJ databases">
        <authorList>
            <person name="Gilroy R."/>
        </authorList>
    </citation>
    <scope>NUCLEOTIDE SEQUENCE</scope>
    <source>
        <strain evidence="12">9366</strain>
    </source>
</reference>
<comment type="similarity">
    <text evidence="1">Belongs to the ParA family. MinD subfamily.</text>
</comment>
<dbReference type="Pfam" id="PF01656">
    <property type="entry name" value="CbiA"/>
    <property type="match status" value="1"/>
</dbReference>
<dbReference type="GO" id="GO:0009898">
    <property type="term" value="C:cytoplasmic side of plasma membrane"/>
    <property type="evidence" value="ECO:0007669"/>
    <property type="project" value="TreeGrafter"/>
</dbReference>
<dbReference type="GO" id="GO:0005524">
    <property type="term" value="F:ATP binding"/>
    <property type="evidence" value="ECO:0007669"/>
    <property type="project" value="UniProtKB-KW"/>
</dbReference>
<keyword evidence="7" id="KW-0131">Cell cycle</keyword>
<comment type="caution">
    <text evidence="12">The sequence shown here is derived from an EMBL/GenBank/DDBJ whole genome shotgun (WGS) entry which is preliminary data.</text>
</comment>
<dbReference type="InterPro" id="IPR002586">
    <property type="entry name" value="CobQ/CobB/MinD/ParA_Nub-bd_dom"/>
</dbReference>
<feature type="binding site" evidence="10">
    <location>
        <begin position="17"/>
        <end position="24"/>
    </location>
    <ligand>
        <name>ATP</name>
        <dbReference type="ChEBI" id="CHEBI:30616"/>
    </ligand>
</feature>
<dbReference type="GO" id="GO:0016887">
    <property type="term" value="F:ATP hydrolysis activity"/>
    <property type="evidence" value="ECO:0007669"/>
    <property type="project" value="InterPro"/>
</dbReference>
<evidence type="ECO:0000313" key="12">
    <source>
        <dbReference type="EMBL" id="HIU62347.1"/>
    </source>
</evidence>
<dbReference type="SUPFAM" id="SSF52540">
    <property type="entry name" value="P-loop containing nucleoside triphosphate hydrolases"/>
    <property type="match status" value="1"/>
</dbReference>
<name>A0A9D1SJW8_9FIRM</name>
<evidence type="ECO:0000256" key="4">
    <source>
        <dbReference type="ARBA" id="ARBA00022741"/>
    </source>
</evidence>
<evidence type="ECO:0000256" key="1">
    <source>
        <dbReference type="ARBA" id="ARBA00010257"/>
    </source>
</evidence>
<evidence type="ECO:0000313" key="13">
    <source>
        <dbReference type="Proteomes" id="UP000824145"/>
    </source>
</evidence>
<dbReference type="InterPro" id="IPR050625">
    <property type="entry name" value="ParA/MinD_ATPase"/>
</dbReference>
<proteinExistence type="inferred from homology"/>
<dbReference type="Gene3D" id="3.40.50.300">
    <property type="entry name" value="P-loop containing nucleotide triphosphate hydrolases"/>
    <property type="match status" value="1"/>
</dbReference>
<protein>
    <recommendedName>
        <fullName evidence="2">Septum site-determining protein MinD</fullName>
    </recommendedName>
    <alternativeName>
        <fullName evidence="9">Cell division inhibitor MinD</fullName>
    </alternativeName>
</protein>
<dbReference type="GO" id="GO:0051782">
    <property type="term" value="P:negative regulation of cell division"/>
    <property type="evidence" value="ECO:0007669"/>
    <property type="project" value="TreeGrafter"/>
</dbReference>
<dbReference type="AlphaFoldDB" id="A0A9D1SJW8"/>
<evidence type="ECO:0000256" key="3">
    <source>
        <dbReference type="ARBA" id="ARBA00022618"/>
    </source>
</evidence>
<comment type="function">
    <text evidence="8">ATPase required for the correct placement of the division site. Cell division inhibitors MinC and MinD act in concert to form an inhibitor capable of blocking formation of the polar Z ring septums. Rapidly oscillates between the poles of the cell to destabilize FtsZ filaments that have formed before they mature into polar Z rings.</text>
</comment>
<evidence type="ECO:0000259" key="11">
    <source>
        <dbReference type="Pfam" id="PF01656"/>
    </source>
</evidence>
<dbReference type="InterPro" id="IPR025501">
    <property type="entry name" value="MinD_FleN"/>
</dbReference>
<keyword evidence="3" id="KW-0132">Cell division</keyword>
<evidence type="ECO:0000256" key="5">
    <source>
        <dbReference type="ARBA" id="ARBA00022840"/>
    </source>
</evidence>
<dbReference type="InterPro" id="IPR010223">
    <property type="entry name" value="MinD"/>
</dbReference>
<reference evidence="12" key="2">
    <citation type="journal article" date="2021" name="PeerJ">
        <title>Extensive microbial diversity within the chicken gut microbiome revealed by metagenomics and culture.</title>
        <authorList>
            <person name="Gilroy R."/>
            <person name="Ravi A."/>
            <person name="Getino M."/>
            <person name="Pursley I."/>
            <person name="Horton D.L."/>
            <person name="Alikhan N.F."/>
            <person name="Baker D."/>
            <person name="Gharbi K."/>
            <person name="Hall N."/>
            <person name="Watson M."/>
            <person name="Adriaenssens E.M."/>
            <person name="Foster-Nyarko E."/>
            <person name="Jarju S."/>
            <person name="Secka A."/>
            <person name="Antonio M."/>
            <person name="Oren A."/>
            <person name="Chaudhuri R.R."/>
            <person name="La Ragione R."/>
            <person name="Hildebrand F."/>
            <person name="Pallen M.J."/>
        </authorList>
    </citation>
    <scope>NUCLEOTIDE SEQUENCE</scope>
    <source>
        <strain evidence="12">9366</strain>
    </source>
</reference>
<feature type="domain" description="CobQ/CobB/MinD/ParA nucleotide binding" evidence="11">
    <location>
        <begin position="11"/>
        <end position="214"/>
    </location>
</feature>
<gene>
    <name evidence="12" type="primary">minD</name>
    <name evidence="12" type="ORF">IAB07_01075</name>
</gene>
<evidence type="ECO:0000256" key="2">
    <source>
        <dbReference type="ARBA" id="ARBA00016887"/>
    </source>
</evidence>
<keyword evidence="6" id="KW-0717">Septation</keyword>
<dbReference type="NCBIfam" id="TIGR01968">
    <property type="entry name" value="minD_bact"/>
    <property type="match status" value="1"/>
</dbReference>
<evidence type="ECO:0000256" key="8">
    <source>
        <dbReference type="ARBA" id="ARBA00025436"/>
    </source>
</evidence>
<dbReference type="InterPro" id="IPR027417">
    <property type="entry name" value="P-loop_NTPase"/>
</dbReference>
<dbReference type="PANTHER" id="PTHR43384:SF6">
    <property type="entry name" value="SEPTUM SITE-DETERMINING PROTEIN MIND HOMOLOG, CHLOROPLASTIC"/>
    <property type="match status" value="1"/>
</dbReference>
<sequence>MPYNDGMGNRIVITSGKGGVGKTSLTAGLGYALARRGVNTLLIDADVGLNNLDVALGMENRAAYDMADVMAGGCRVSQAILQAEGYPLFFMPSAHAATSEQIRASDFRALMNRLAGSFDYILIDCPAGIEGGFHRAVSACEYAVVVTTPHISAVRDADKVLTLLSGYSLAGISIVVNRVRGDLLAQGEILSPADISRLLRYPVLGVVPEDDEIALCSQLGRAGAAQGGGSEAIAMIAGNILTGERRIFDPASRYRGIFGAIRSRLKRRA</sequence>
<dbReference type="GO" id="GO:0005829">
    <property type="term" value="C:cytosol"/>
    <property type="evidence" value="ECO:0007669"/>
    <property type="project" value="TreeGrafter"/>
</dbReference>
<evidence type="ECO:0000256" key="10">
    <source>
        <dbReference type="PIRSR" id="PIRSR003092-1"/>
    </source>
</evidence>
<evidence type="ECO:0000256" key="7">
    <source>
        <dbReference type="ARBA" id="ARBA00023306"/>
    </source>
</evidence>